<dbReference type="GO" id="GO:0004534">
    <property type="term" value="F:5'-3' RNA exonuclease activity"/>
    <property type="evidence" value="ECO:0007669"/>
    <property type="project" value="TreeGrafter"/>
</dbReference>
<protein>
    <submittedName>
        <fullName evidence="2">Histidinol phosphatase and related hydrolases of the PHP family</fullName>
    </submittedName>
</protein>
<proteinExistence type="predicted"/>
<name>A0A173R9B5_ANAHA</name>
<keyword evidence="2" id="KW-0378">Hydrolase</keyword>
<dbReference type="Pfam" id="PF02811">
    <property type="entry name" value="PHP"/>
    <property type="match status" value="1"/>
</dbReference>
<dbReference type="PANTHER" id="PTHR42924:SF3">
    <property type="entry name" value="POLYMERASE_HISTIDINOL PHOSPHATASE N-TERMINAL DOMAIN-CONTAINING PROTEIN"/>
    <property type="match status" value="1"/>
</dbReference>
<dbReference type="Proteomes" id="UP000095553">
    <property type="component" value="Unassembled WGS sequence"/>
</dbReference>
<reference evidence="2 3" key="1">
    <citation type="submission" date="2015-09" db="EMBL/GenBank/DDBJ databases">
        <authorList>
            <consortium name="Pathogen Informatics"/>
        </authorList>
    </citation>
    <scope>NUCLEOTIDE SEQUENCE [LARGE SCALE GENOMIC DNA]</scope>
    <source>
        <strain evidence="2 3">2789STDY5834959</strain>
    </source>
</reference>
<organism evidence="2 3">
    <name type="scientific">Anaerostipes hadrus</name>
    <dbReference type="NCBI Taxonomy" id="649756"/>
    <lineage>
        <taxon>Bacteria</taxon>
        <taxon>Bacillati</taxon>
        <taxon>Bacillota</taxon>
        <taxon>Clostridia</taxon>
        <taxon>Lachnospirales</taxon>
        <taxon>Lachnospiraceae</taxon>
        <taxon>Anaerostipes</taxon>
    </lineage>
</organism>
<evidence type="ECO:0000313" key="2">
    <source>
        <dbReference type="EMBL" id="CUM74346.1"/>
    </source>
</evidence>
<dbReference type="InterPro" id="IPR052018">
    <property type="entry name" value="PHP_domain"/>
</dbReference>
<evidence type="ECO:0000259" key="1">
    <source>
        <dbReference type="SMART" id="SM00481"/>
    </source>
</evidence>
<evidence type="ECO:0000313" key="3">
    <source>
        <dbReference type="Proteomes" id="UP000095553"/>
    </source>
</evidence>
<dbReference type="InterPro" id="IPR016195">
    <property type="entry name" value="Pol/histidinol_Pase-like"/>
</dbReference>
<dbReference type="GO" id="GO:0035312">
    <property type="term" value="F:5'-3' DNA exonuclease activity"/>
    <property type="evidence" value="ECO:0007669"/>
    <property type="project" value="TreeGrafter"/>
</dbReference>
<dbReference type="SUPFAM" id="SSF89550">
    <property type="entry name" value="PHP domain-like"/>
    <property type="match status" value="1"/>
</dbReference>
<dbReference type="EMBL" id="CYXY01000002">
    <property type="protein sequence ID" value="CUM74346.1"/>
    <property type="molecule type" value="Genomic_DNA"/>
</dbReference>
<dbReference type="InterPro" id="IPR004013">
    <property type="entry name" value="PHP_dom"/>
</dbReference>
<accession>A0A173R9B5</accession>
<sequence>MKADLHCHTVLSDGAMRVDQIIPYAKRIGLDYIAISDHESTHSIPEAVRLGKELGVHAGSFHDGIYWNSDQSIT</sequence>
<feature type="domain" description="Polymerase/histidinol phosphatase N-terminal" evidence="1">
    <location>
        <begin position="3"/>
        <end position="62"/>
    </location>
</feature>
<dbReference type="Gene3D" id="3.20.20.140">
    <property type="entry name" value="Metal-dependent hydrolases"/>
    <property type="match status" value="1"/>
</dbReference>
<dbReference type="InterPro" id="IPR003141">
    <property type="entry name" value="Pol/His_phosphatase_N"/>
</dbReference>
<dbReference type="SMART" id="SM00481">
    <property type="entry name" value="POLIIIAc"/>
    <property type="match status" value="1"/>
</dbReference>
<dbReference type="PANTHER" id="PTHR42924">
    <property type="entry name" value="EXONUCLEASE"/>
    <property type="match status" value="1"/>
</dbReference>
<dbReference type="RefSeq" id="WP_055072259.1">
    <property type="nucleotide sequence ID" value="NZ_CYXY01000002.1"/>
</dbReference>
<dbReference type="AlphaFoldDB" id="A0A173R9B5"/>
<gene>
    <name evidence="2" type="ORF">ERS852571_00316</name>
</gene>